<organism evidence="1 2">
    <name type="scientific">Pluteus cervinus</name>
    <dbReference type="NCBI Taxonomy" id="181527"/>
    <lineage>
        <taxon>Eukaryota</taxon>
        <taxon>Fungi</taxon>
        <taxon>Dikarya</taxon>
        <taxon>Basidiomycota</taxon>
        <taxon>Agaricomycotina</taxon>
        <taxon>Agaricomycetes</taxon>
        <taxon>Agaricomycetidae</taxon>
        <taxon>Agaricales</taxon>
        <taxon>Pluteineae</taxon>
        <taxon>Pluteaceae</taxon>
        <taxon>Pluteus</taxon>
    </lineage>
</organism>
<dbReference type="Proteomes" id="UP000308600">
    <property type="component" value="Unassembled WGS sequence"/>
</dbReference>
<keyword evidence="2" id="KW-1185">Reference proteome</keyword>
<proteinExistence type="predicted"/>
<evidence type="ECO:0000313" key="1">
    <source>
        <dbReference type="EMBL" id="TFK62662.1"/>
    </source>
</evidence>
<evidence type="ECO:0000313" key="2">
    <source>
        <dbReference type="Proteomes" id="UP000308600"/>
    </source>
</evidence>
<name>A0ACD3ACS9_9AGAR</name>
<accession>A0ACD3ACS9</accession>
<protein>
    <submittedName>
        <fullName evidence="1">Uncharacterized protein</fullName>
    </submittedName>
</protein>
<dbReference type="EMBL" id="ML208567">
    <property type="protein sequence ID" value="TFK62662.1"/>
    <property type="molecule type" value="Genomic_DNA"/>
</dbReference>
<sequence length="86" mass="9704">MGKNPLAVATTPTASLLEILARPQCHRTPHRFMIYASNASLFIATTPPFDFLSSFYFYRPGVCWCAIDWNWIDCTVTCSNFGLCCM</sequence>
<gene>
    <name evidence="1" type="ORF">BDN72DRAFT_377609</name>
</gene>
<reference evidence="1 2" key="1">
    <citation type="journal article" date="2019" name="Nat. Ecol. Evol.">
        <title>Megaphylogeny resolves global patterns of mushroom evolution.</title>
        <authorList>
            <person name="Varga T."/>
            <person name="Krizsan K."/>
            <person name="Foldi C."/>
            <person name="Dima B."/>
            <person name="Sanchez-Garcia M."/>
            <person name="Sanchez-Ramirez S."/>
            <person name="Szollosi G.J."/>
            <person name="Szarkandi J.G."/>
            <person name="Papp V."/>
            <person name="Albert L."/>
            <person name="Andreopoulos W."/>
            <person name="Angelini C."/>
            <person name="Antonin V."/>
            <person name="Barry K.W."/>
            <person name="Bougher N.L."/>
            <person name="Buchanan P."/>
            <person name="Buyck B."/>
            <person name="Bense V."/>
            <person name="Catcheside P."/>
            <person name="Chovatia M."/>
            <person name="Cooper J."/>
            <person name="Damon W."/>
            <person name="Desjardin D."/>
            <person name="Finy P."/>
            <person name="Geml J."/>
            <person name="Haridas S."/>
            <person name="Hughes K."/>
            <person name="Justo A."/>
            <person name="Karasinski D."/>
            <person name="Kautmanova I."/>
            <person name="Kiss B."/>
            <person name="Kocsube S."/>
            <person name="Kotiranta H."/>
            <person name="LaButti K.M."/>
            <person name="Lechner B.E."/>
            <person name="Liimatainen K."/>
            <person name="Lipzen A."/>
            <person name="Lukacs Z."/>
            <person name="Mihaltcheva S."/>
            <person name="Morgado L.N."/>
            <person name="Niskanen T."/>
            <person name="Noordeloos M.E."/>
            <person name="Ohm R.A."/>
            <person name="Ortiz-Santana B."/>
            <person name="Ovrebo C."/>
            <person name="Racz N."/>
            <person name="Riley R."/>
            <person name="Savchenko A."/>
            <person name="Shiryaev A."/>
            <person name="Soop K."/>
            <person name="Spirin V."/>
            <person name="Szebenyi C."/>
            <person name="Tomsovsky M."/>
            <person name="Tulloss R.E."/>
            <person name="Uehling J."/>
            <person name="Grigoriev I.V."/>
            <person name="Vagvolgyi C."/>
            <person name="Papp T."/>
            <person name="Martin F.M."/>
            <person name="Miettinen O."/>
            <person name="Hibbett D.S."/>
            <person name="Nagy L.G."/>
        </authorList>
    </citation>
    <scope>NUCLEOTIDE SEQUENCE [LARGE SCALE GENOMIC DNA]</scope>
    <source>
        <strain evidence="1 2">NL-1719</strain>
    </source>
</reference>